<dbReference type="Proteomes" id="UP001179842">
    <property type="component" value="Chromosome"/>
</dbReference>
<sequence length="179" mass="20679">MDPTLEVDKSDIEAVFNYFEKKLGGKSNLLNALHSKESNKYIRQNWINPILTLAKQYTPDGNFNQNYKRKSGREPLQKAMRIKSKSNKKILSIIYWVGVFPKGSPTSRKHRINDEYYPVIKGSRLASSKNNHVIKFKYSKSSALHDGVWKAKENVYRNLNNFLNDFGNNIILKKIVEGV</sequence>
<proteinExistence type="predicted"/>
<organism evidence="1 2">
    <name type="scientific">Mesomycoplasma lagogenitalium</name>
    <dbReference type="NCBI Taxonomy" id="171286"/>
    <lineage>
        <taxon>Bacteria</taxon>
        <taxon>Bacillati</taxon>
        <taxon>Mycoplasmatota</taxon>
        <taxon>Mycoplasmoidales</taxon>
        <taxon>Metamycoplasmataceae</taxon>
        <taxon>Mesomycoplasma</taxon>
    </lineage>
</organism>
<gene>
    <name evidence="1" type="ORF">QEG99_03400</name>
</gene>
<dbReference type="RefSeq" id="WP_280101785.1">
    <property type="nucleotide sequence ID" value="NZ_CP122979.1"/>
</dbReference>
<evidence type="ECO:0000313" key="1">
    <source>
        <dbReference type="EMBL" id="WGI36484.1"/>
    </source>
</evidence>
<evidence type="ECO:0000313" key="2">
    <source>
        <dbReference type="Proteomes" id="UP001179842"/>
    </source>
</evidence>
<accession>A0ABY8LTA8</accession>
<name>A0ABY8LTA8_9BACT</name>
<protein>
    <submittedName>
        <fullName evidence="1">Uncharacterized protein</fullName>
    </submittedName>
</protein>
<dbReference type="EMBL" id="CP122979">
    <property type="protein sequence ID" value="WGI36484.1"/>
    <property type="molecule type" value="Genomic_DNA"/>
</dbReference>
<reference evidence="1" key="1">
    <citation type="submission" date="2023-04" db="EMBL/GenBank/DDBJ databases">
        <title>Completed genome of Mycoplasma lagogenitalium type strain 12MS.</title>
        <authorList>
            <person name="Spergser J."/>
        </authorList>
    </citation>
    <scope>NUCLEOTIDE SEQUENCE</scope>
    <source>
        <strain evidence="1">12MS</strain>
    </source>
</reference>
<keyword evidence="2" id="KW-1185">Reference proteome</keyword>